<reference evidence="7 8" key="1">
    <citation type="submission" date="2018-07" db="EMBL/GenBank/DDBJ databases">
        <title>Brachybacteriurn paraconglorneratum KCTC 9916.</title>
        <authorList>
            <person name="Li Y."/>
        </authorList>
    </citation>
    <scope>NUCLEOTIDE SEQUENCE [LARGE SCALE GENOMIC DNA]</scope>
    <source>
        <strain evidence="7 8">KCTC 9916</strain>
    </source>
</reference>
<dbReference type="PANTHER" id="PTHR12599:SF0">
    <property type="entry name" value="PTERIN-4-ALPHA-CARBINOLAMINE DEHYDRATASE"/>
    <property type="match status" value="1"/>
</dbReference>
<dbReference type="AlphaFoldDB" id="A0A3R8QUF8"/>
<dbReference type="Gene3D" id="3.30.1360.20">
    <property type="entry name" value="Transcriptional coactivator/pterin dehydratase"/>
    <property type="match status" value="1"/>
</dbReference>
<dbReference type="Proteomes" id="UP000274327">
    <property type="component" value="Unassembled WGS sequence"/>
</dbReference>
<dbReference type="CDD" id="cd00488">
    <property type="entry name" value="PCD_DCoH"/>
    <property type="match status" value="1"/>
</dbReference>
<keyword evidence="8" id="KW-1185">Reference proteome</keyword>
<keyword evidence="5 7" id="KW-0456">Lyase</keyword>
<evidence type="ECO:0000256" key="4">
    <source>
        <dbReference type="ARBA" id="ARBA00021735"/>
    </source>
</evidence>
<feature type="region of interest" description="Disordered" evidence="6">
    <location>
        <begin position="1"/>
        <end position="20"/>
    </location>
</feature>
<dbReference type="InterPro" id="IPR001533">
    <property type="entry name" value="Pterin_deHydtase"/>
</dbReference>
<evidence type="ECO:0000256" key="1">
    <source>
        <dbReference type="ARBA" id="ARBA00001554"/>
    </source>
</evidence>
<evidence type="ECO:0000313" key="7">
    <source>
        <dbReference type="EMBL" id="RRR18832.1"/>
    </source>
</evidence>
<dbReference type="GeneID" id="78121072"/>
<protein>
    <recommendedName>
        <fullName evidence="4">Putative pterin-4-alpha-carbinolamine dehydratase</fullName>
        <ecNumber evidence="3">4.2.1.96</ecNumber>
    </recommendedName>
</protein>
<dbReference type="NCBIfam" id="NF002017">
    <property type="entry name" value="PRK00823.1-2"/>
    <property type="match status" value="1"/>
</dbReference>
<dbReference type="GO" id="GO:0006729">
    <property type="term" value="P:tetrahydrobiopterin biosynthetic process"/>
    <property type="evidence" value="ECO:0007669"/>
    <property type="project" value="InterPro"/>
</dbReference>
<comment type="caution">
    <text evidence="7">The sequence shown here is derived from an EMBL/GenBank/DDBJ whole genome shotgun (WGS) entry which is preliminary data.</text>
</comment>
<dbReference type="GO" id="GO:0008124">
    <property type="term" value="F:4-alpha-hydroxytetrahydrobiopterin dehydratase activity"/>
    <property type="evidence" value="ECO:0007669"/>
    <property type="project" value="UniProtKB-EC"/>
</dbReference>
<evidence type="ECO:0000256" key="6">
    <source>
        <dbReference type="SAM" id="MobiDB-lite"/>
    </source>
</evidence>
<dbReference type="EC" id="4.2.1.96" evidence="3"/>
<comment type="catalytic activity">
    <reaction evidence="1">
        <text>(4aS,6R)-4a-hydroxy-L-erythro-5,6,7,8-tetrahydrobiopterin = (6R)-L-erythro-6,7-dihydrobiopterin + H2O</text>
        <dbReference type="Rhea" id="RHEA:11920"/>
        <dbReference type="ChEBI" id="CHEBI:15377"/>
        <dbReference type="ChEBI" id="CHEBI:15642"/>
        <dbReference type="ChEBI" id="CHEBI:43120"/>
        <dbReference type="EC" id="4.2.1.96"/>
    </reaction>
</comment>
<dbReference type="PANTHER" id="PTHR12599">
    <property type="entry name" value="PTERIN-4-ALPHA-CARBINOLAMINE DEHYDRATASE"/>
    <property type="match status" value="1"/>
</dbReference>
<proteinExistence type="inferred from homology"/>
<name>A0A3R8QUF8_9MICO</name>
<comment type="similarity">
    <text evidence="2">Belongs to the pterin-4-alpha-carbinolamine dehydratase family.</text>
</comment>
<accession>A0A3R8QUF8</accession>
<organism evidence="7 8">
    <name type="scientific">Brachybacterium paraconglomeratum</name>
    <dbReference type="NCBI Taxonomy" id="173362"/>
    <lineage>
        <taxon>Bacteria</taxon>
        <taxon>Bacillati</taxon>
        <taxon>Actinomycetota</taxon>
        <taxon>Actinomycetes</taxon>
        <taxon>Micrococcales</taxon>
        <taxon>Dermabacteraceae</taxon>
        <taxon>Brachybacterium</taxon>
    </lineage>
</organism>
<gene>
    <name evidence="7" type="ORF">DS079_08560</name>
</gene>
<evidence type="ECO:0000256" key="2">
    <source>
        <dbReference type="ARBA" id="ARBA00006472"/>
    </source>
</evidence>
<dbReference type="InterPro" id="IPR036428">
    <property type="entry name" value="PCD_sf"/>
</dbReference>
<evidence type="ECO:0000256" key="5">
    <source>
        <dbReference type="ARBA" id="ARBA00023239"/>
    </source>
</evidence>
<dbReference type="SUPFAM" id="SSF55248">
    <property type="entry name" value="PCD-like"/>
    <property type="match status" value="1"/>
</dbReference>
<dbReference type="RefSeq" id="WP_126986550.1">
    <property type="nucleotide sequence ID" value="NZ_ML133854.1"/>
</dbReference>
<dbReference type="EMBL" id="QOCI01000006">
    <property type="protein sequence ID" value="RRR18832.1"/>
    <property type="molecule type" value="Genomic_DNA"/>
</dbReference>
<evidence type="ECO:0000313" key="8">
    <source>
        <dbReference type="Proteomes" id="UP000274327"/>
    </source>
</evidence>
<sequence length="104" mass="10884">MADPKQTLTPEQIADAGLTGWHQEDETLTARFDTGDFATGLAFVNRVGLSAEAANHHPEILLTYPEVTVTLSSHDVGGVTSRDLALAGTVSAHAEELGVTIAAD</sequence>
<feature type="compositionally biased region" description="Polar residues" evidence="6">
    <location>
        <begin position="1"/>
        <end position="10"/>
    </location>
</feature>
<dbReference type="Pfam" id="PF01329">
    <property type="entry name" value="Pterin_4a"/>
    <property type="match status" value="1"/>
</dbReference>
<evidence type="ECO:0000256" key="3">
    <source>
        <dbReference type="ARBA" id="ARBA00013252"/>
    </source>
</evidence>